<dbReference type="SUPFAM" id="SSF53927">
    <property type="entry name" value="Cytidine deaminase-like"/>
    <property type="match status" value="1"/>
</dbReference>
<evidence type="ECO:0000313" key="5">
    <source>
        <dbReference type="Proteomes" id="UP000887565"/>
    </source>
</evidence>
<dbReference type="GO" id="GO:0005634">
    <property type="term" value="C:nucleus"/>
    <property type="evidence" value="ECO:0007669"/>
    <property type="project" value="TreeGrafter"/>
</dbReference>
<dbReference type="OMA" id="PCQMCAG"/>
<evidence type="ECO:0000313" key="6">
    <source>
        <dbReference type="WBParaSite" id="nRc.2.0.1.t28406-RA"/>
    </source>
</evidence>
<dbReference type="Gene3D" id="3.40.140.10">
    <property type="entry name" value="Cytidine Deaminase, domain 2"/>
    <property type="match status" value="1"/>
</dbReference>
<accession>A0A915JR99</accession>
<dbReference type="AlphaFoldDB" id="A0A915JR99"/>
<dbReference type="InterPro" id="IPR002125">
    <property type="entry name" value="CMP_dCMP_dom"/>
</dbReference>
<dbReference type="WBParaSite" id="nRc.2.0.1.t28406-RA">
    <property type="protein sequence ID" value="nRc.2.0.1.t28406-RA"/>
    <property type="gene ID" value="nRc.2.0.1.g28406"/>
</dbReference>
<dbReference type="PROSITE" id="PS51747">
    <property type="entry name" value="CYT_DCMP_DEAMINASES_2"/>
    <property type="match status" value="1"/>
</dbReference>
<keyword evidence="1" id="KW-0479">Metal-binding</keyword>
<dbReference type="GO" id="GO:0002100">
    <property type="term" value="P:tRNA wobble adenosine to inosine editing"/>
    <property type="evidence" value="ECO:0007669"/>
    <property type="project" value="InterPro"/>
</dbReference>
<dbReference type="InterPro" id="IPR016193">
    <property type="entry name" value="Cytidine_deaminase-like"/>
</dbReference>
<dbReference type="PROSITE" id="PS00903">
    <property type="entry name" value="CYT_DCMP_DEAMINASES_1"/>
    <property type="match status" value="1"/>
</dbReference>
<dbReference type="GO" id="GO:0008270">
    <property type="term" value="F:zinc ion binding"/>
    <property type="evidence" value="ECO:0007669"/>
    <property type="project" value="InterPro"/>
</dbReference>
<dbReference type="Pfam" id="PF00383">
    <property type="entry name" value="dCMP_cyt_deam_1"/>
    <property type="match status" value="1"/>
</dbReference>
<evidence type="ECO:0000256" key="2">
    <source>
        <dbReference type="ARBA" id="ARBA00022801"/>
    </source>
</evidence>
<organism evidence="5 6">
    <name type="scientific">Romanomermis culicivorax</name>
    <name type="common">Nematode worm</name>
    <dbReference type="NCBI Taxonomy" id="13658"/>
    <lineage>
        <taxon>Eukaryota</taxon>
        <taxon>Metazoa</taxon>
        <taxon>Ecdysozoa</taxon>
        <taxon>Nematoda</taxon>
        <taxon>Enoplea</taxon>
        <taxon>Dorylaimia</taxon>
        <taxon>Mermithida</taxon>
        <taxon>Mermithoidea</taxon>
        <taxon>Mermithidae</taxon>
        <taxon>Romanomermis</taxon>
    </lineage>
</organism>
<evidence type="ECO:0000256" key="3">
    <source>
        <dbReference type="ARBA" id="ARBA00022833"/>
    </source>
</evidence>
<proteinExistence type="predicted"/>
<dbReference type="PANTHER" id="PTHR11079">
    <property type="entry name" value="CYTOSINE DEAMINASE FAMILY MEMBER"/>
    <property type="match status" value="1"/>
</dbReference>
<sequence length="181" mass="19975">MLIEDLKRRTLNLAKVSLSEGEVPVGCVIARAVAWTSDQKCSYETIGEGRNCPNATKNPTRHAEFEAVDQVLEFCRRSNLNLEEIFQNSILIVNVEPCIMCAGAIVRLGIPRVVYGCSNPRFGGFGSVLDVPKSLDVDIMVEVGYAGDESIELLKTFYACENPNAPNPIKKEGRKIIKNDK</sequence>
<dbReference type="GO" id="GO:0052717">
    <property type="term" value="F:tRNA-specific adenosine-34 deaminase activity"/>
    <property type="evidence" value="ECO:0007669"/>
    <property type="project" value="UniProtKB-EC"/>
</dbReference>
<name>A0A915JR99_ROMCU</name>
<dbReference type="Proteomes" id="UP000887565">
    <property type="component" value="Unplaced"/>
</dbReference>
<dbReference type="CDD" id="cd01285">
    <property type="entry name" value="nucleoside_deaminase"/>
    <property type="match status" value="1"/>
</dbReference>
<evidence type="ECO:0000259" key="4">
    <source>
        <dbReference type="PROSITE" id="PS51747"/>
    </source>
</evidence>
<feature type="domain" description="CMP/dCMP-type deaminase" evidence="4">
    <location>
        <begin position="1"/>
        <end position="128"/>
    </location>
</feature>
<keyword evidence="5" id="KW-1185">Reference proteome</keyword>
<dbReference type="InterPro" id="IPR016192">
    <property type="entry name" value="APOBEC/CMP_deaminase_Zn-bd"/>
</dbReference>
<reference evidence="6" key="1">
    <citation type="submission" date="2022-11" db="UniProtKB">
        <authorList>
            <consortium name="WormBaseParasite"/>
        </authorList>
    </citation>
    <scope>IDENTIFICATION</scope>
</reference>
<keyword evidence="3" id="KW-0862">Zinc</keyword>
<evidence type="ECO:0000256" key="1">
    <source>
        <dbReference type="ARBA" id="ARBA00022723"/>
    </source>
</evidence>
<dbReference type="GO" id="GO:0005737">
    <property type="term" value="C:cytoplasm"/>
    <property type="evidence" value="ECO:0007669"/>
    <property type="project" value="TreeGrafter"/>
</dbReference>
<dbReference type="PANTHER" id="PTHR11079:SF149">
    <property type="entry name" value="TRNA-SPECIFIC ADENOSINE DEAMINASE 2"/>
    <property type="match status" value="1"/>
</dbReference>
<keyword evidence="2" id="KW-0378">Hydrolase</keyword>
<protein>
    <submittedName>
        <fullName evidence="6">CMP/dCMP-type deaminase domain-containing protein</fullName>
    </submittedName>
</protein>